<feature type="compositionally biased region" description="Basic and acidic residues" evidence="1">
    <location>
        <begin position="98"/>
        <end position="129"/>
    </location>
</feature>
<organism evidence="2">
    <name type="scientific">marine sediment metagenome</name>
    <dbReference type="NCBI Taxonomy" id="412755"/>
    <lineage>
        <taxon>unclassified sequences</taxon>
        <taxon>metagenomes</taxon>
        <taxon>ecological metagenomes</taxon>
    </lineage>
</organism>
<accession>A0A0F9RJL4</accession>
<name>A0A0F9RJL4_9ZZZZ</name>
<gene>
    <name evidence="2" type="ORF">LCGC14_0587250</name>
</gene>
<dbReference type="AlphaFoldDB" id="A0A0F9RJL4"/>
<comment type="caution">
    <text evidence="2">The sequence shown here is derived from an EMBL/GenBank/DDBJ whole genome shotgun (WGS) entry which is preliminary data.</text>
</comment>
<feature type="region of interest" description="Disordered" evidence="1">
    <location>
        <begin position="90"/>
        <end position="164"/>
    </location>
</feature>
<dbReference type="EMBL" id="LAZR01000906">
    <property type="protein sequence ID" value="KKN54939.1"/>
    <property type="molecule type" value="Genomic_DNA"/>
</dbReference>
<reference evidence="2" key="1">
    <citation type="journal article" date="2015" name="Nature">
        <title>Complex archaea that bridge the gap between prokaryotes and eukaryotes.</title>
        <authorList>
            <person name="Spang A."/>
            <person name="Saw J.H."/>
            <person name="Jorgensen S.L."/>
            <person name="Zaremba-Niedzwiedzka K."/>
            <person name="Martijn J."/>
            <person name="Lind A.E."/>
            <person name="van Eijk R."/>
            <person name="Schleper C."/>
            <person name="Guy L."/>
            <person name="Ettema T.J."/>
        </authorList>
    </citation>
    <scope>NUCLEOTIDE SEQUENCE</scope>
</reference>
<protein>
    <submittedName>
        <fullName evidence="2">Uncharacterized protein</fullName>
    </submittedName>
</protein>
<evidence type="ECO:0000313" key="2">
    <source>
        <dbReference type="EMBL" id="KKN54939.1"/>
    </source>
</evidence>
<proteinExistence type="predicted"/>
<evidence type="ECO:0000256" key="1">
    <source>
        <dbReference type="SAM" id="MobiDB-lite"/>
    </source>
</evidence>
<sequence>MAKKKKKEKKKKQEEEIKAYSLDEAFRSAKTTETTLQSLMKDVSSGKDFVHPKKVNEEEKITPHLIHESKAKIAEEYALEDTLITKRKIKEKKRRVKLVPDSKEEVKPTEPKKQTPEVKTKRRSPKQEPEVPTPPPKVQIEVSTIPSPDDDVVPGKEEKPPTVSIQDTSVVKEDNIYFKLSGFFENFLKGYNERYERWENSISNILSILRKMRKITKKNTEDLTSSINNLYQKIQTELEMFKIKRTEVEKVAEVDMESMSGEFKRVMGLLELQVKEYQLKRETDELIHELRYLS</sequence>